<dbReference type="AlphaFoldDB" id="A0A9D1VXN1"/>
<dbReference type="InterPro" id="IPR014780">
    <property type="entry name" value="tRNA_psdUridine_synth_TruB"/>
</dbReference>
<comment type="similarity">
    <text evidence="2 5">Belongs to the pseudouridine synthase TruB family. Type 1 subfamily.</text>
</comment>
<dbReference type="CDD" id="cd02573">
    <property type="entry name" value="PseudoU_synth_EcTruB"/>
    <property type="match status" value="1"/>
</dbReference>
<evidence type="ECO:0000256" key="1">
    <source>
        <dbReference type="ARBA" id="ARBA00000385"/>
    </source>
</evidence>
<dbReference type="InterPro" id="IPR032819">
    <property type="entry name" value="TruB_C"/>
</dbReference>
<dbReference type="InterPro" id="IPR002501">
    <property type="entry name" value="PsdUridine_synth_N"/>
</dbReference>
<sequence length="330" mass="36661">MINGILNIYKEKGWTSHDVVARLRGIVGQKKIGHTGTLDPDAEGVLPVCLGRATKVCDLLTDKDKTYETVLLLGKTTDTQDITGTVLAEQQTAGITEEDVLACIRSFVGEYDQIPPMYSALKVGGKKLYELAREGKTVERKSRKVLIHDIRVEELCLPRVRMEVDCSKGTYIRTLCHDIGEKLGVGGCMESLLRTRVGRFRLEESLRLADVEDRAKNGDLSQILLPLDSVFSELRQVILKDGAASLGYNGNPFCLKHVIRQPGKAEPAGAPEQKSCAAGPADGERFRVYDSRDRFIGIYRYEGKRGQFRLEKMFLDPDGLSAGKTEKKDR</sequence>
<dbReference type="SUPFAM" id="SSF55120">
    <property type="entry name" value="Pseudouridine synthase"/>
    <property type="match status" value="1"/>
</dbReference>
<evidence type="ECO:0000256" key="2">
    <source>
        <dbReference type="ARBA" id="ARBA00005642"/>
    </source>
</evidence>
<dbReference type="Proteomes" id="UP000824243">
    <property type="component" value="Unassembled WGS sequence"/>
</dbReference>
<feature type="active site" description="Nucleophile" evidence="5">
    <location>
        <position position="39"/>
    </location>
</feature>
<evidence type="ECO:0000313" key="9">
    <source>
        <dbReference type="Proteomes" id="UP000824243"/>
    </source>
</evidence>
<keyword evidence="4 5" id="KW-0413">Isomerase</keyword>
<organism evidence="8 9">
    <name type="scientific">Candidatus Mediterraneibacter caccavium</name>
    <dbReference type="NCBI Taxonomy" id="2838661"/>
    <lineage>
        <taxon>Bacteria</taxon>
        <taxon>Bacillati</taxon>
        <taxon>Bacillota</taxon>
        <taxon>Clostridia</taxon>
        <taxon>Lachnospirales</taxon>
        <taxon>Lachnospiraceae</taxon>
        <taxon>Mediterraneibacter</taxon>
    </lineage>
</organism>
<dbReference type="FunFam" id="3.30.2350.10:FF:000011">
    <property type="entry name" value="tRNA pseudouridine synthase B"/>
    <property type="match status" value="1"/>
</dbReference>
<reference evidence="8" key="2">
    <citation type="submission" date="2021-04" db="EMBL/GenBank/DDBJ databases">
        <authorList>
            <person name="Gilroy R."/>
        </authorList>
    </citation>
    <scope>NUCLEOTIDE SEQUENCE</scope>
    <source>
        <strain evidence="8">ChiSjej5B23-15282</strain>
    </source>
</reference>
<proteinExistence type="inferred from homology"/>
<dbReference type="Pfam" id="PF01509">
    <property type="entry name" value="TruB_N"/>
    <property type="match status" value="1"/>
</dbReference>
<dbReference type="NCBIfam" id="TIGR00431">
    <property type="entry name" value="TruB"/>
    <property type="match status" value="1"/>
</dbReference>
<comment type="function">
    <text evidence="5">Responsible for synthesis of pseudouridine from uracil-55 in the psi GC loop of transfer RNAs.</text>
</comment>
<evidence type="ECO:0000256" key="4">
    <source>
        <dbReference type="ARBA" id="ARBA00023235"/>
    </source>
</evidence>
<dbReference type="InterPro" id="IPR020103">
    <property type="entry name" value="PsdUridine_synth_cat_dom_sf"/>
</dbReference>
<dbReference type="Gene3D" id="3.30.2350.10">
    <property type="entry name" value="Pseudouridine synthase"/>
    <property type="match status" value="1"/>
</dbReference>
<evidence type="ECO:0000313" key="8">
    <source>
        <dbReference type="EMBL" id="HIX48869.1"/>
    </source>
</evidence>
<comment type="caution">
    <text evidence="8">The sequence shown here is derived from an EMBL/GenBank/DDBJ whole genome shotgun (WGS) entry which is preliminary data.</text>
</comment>
<dbReference type="GO" id="GO:1990481">
    <property type="term" value="P:mRNA pseudouridine synthesis"/>
    <property type="evidence" value="ECO:0007669"/>
    <property type="project" value="TreeGrafter"/>
</dbReference>
<evidence type="ECO:0000256" key="5">
    <source>
        <dbReference type="HAMAP-Rule" id="MF_01080"/>
    </source>
</evidence>
<dbReference type="Pfam" id="PF16198">
    <property type="entry name" value="TruB_C_2"/>
    <property type="match status" value="1"/>
</dbReference>
<evidence type="ECO:0000259" key="7">
    <source>
        <dbReference type="Pfam" id="PF16198"/>
    </source>
</evidence>
<protein>
    <recommendedName>
        <fullName evidence="5">tRNA pseudouridine synthase B</fullName>
        <ecNumber evidence="5">5.4.99.25</ecNumber>
    </recommendedName>
    <alternativeName>
        <fullName evidence="5">tRNA pseudouridine(55) synthase</fullName>
        <shortName evidence="5">Psi55 synthase</shortName>
    </alternativeName>
    <alternativeName>
        <fullName evidence="5">tRNA pseudouridylate synthase</fullName>
    </alternativeName>
    <alternativeName>
        <fullName evidence="5">tRNA-uridine isomerase</fullName>
    </alternativeName>
</protein>
<dbReference type="GO" id="GO:0003723">
    <property type="term" value="F:RNA binding"/>
    <property type="evidence" value="ECO:0007669"/>
    <property type="project" value="InterPro"/>
</dbReference>
<name>A0A9D1VXN1_9FIRM</name>
<dbReference type="GO" id="GO:0160148">
    <property type="term" value="F:tRNA pseudouridine(55) synthase activity"/>
    <property type="evidence" value="ECO:0007669"/>
    <property type="project" value="UniProtKB-EC"/>
</dbReference>
<dbReference type="EMBL" id="DXFA01000135">
    <property type="protein sequence ID" value="HIX48869.1"/>
    <property type="molecule type" value="Genomic_DNA"/>
</dbReference>
<accession>A0A9D1VXN1</accession>
<evidence type="ECO:0000256" key="3">
    <source>
        <dbReference type="ARBA" id="ARBA00022694"/>
    </source>
</evidence>
<dbReference type="PANTHER" id="PTHR13767">
    <property type="entry name" value="TRNA-PSEUDOURIDINE SYNTHASE"/>
    <property type="match status" value="1"/>
</dbReference>
<evidence type="ECO:0000259" key="6">
    <source>
        <dbReference type="Pfam" id="PF01509"/>
    </source>
</evidence>
<dbReference type="PANTHER" id="PTHR13767:SF2">
    <property type="entry name" value="PSEUDOURIDYLATE SYNTHASE TRUB1"/>
    <property type="match status" value="1"/>
</dbReference>
<reference evidence="8" key="1">
    <citation type="journal article" date="2021" name="PeerJ">
        <title>Extensive microbial diversity within the chicken gut microbiome revealed by metagenomics and culture.</title>
        <authorList>
            <person name="Gilroy R."/>
            <person name="Ravi A."/>
            <person name="Getino M."/>
            <person name="Pursley I."/>
            <person name="Horton D.L."/>
            <person name="Alikhan N.F."/>
            <person name="Baker D."/>
            <person name="Gharbi K."/>
            <person name="Hall N."/>
            <person name="Watson M."/>
            <person name="Adriaenssens E.M."/>
            <person name="Foster-Nyarko E."/>
            <person name="Jarju S."/>
            <person name="Secka A."/>
            <person name="Antonio M."/>
            <person name="Oren A."/>
            <person name="Chaudhuri R.R."/>
            <person name="La Ragione R."/>
            <person name="Hildebrand F."/>
            <person name="Pallen M.J."/>
        </authorList>
    </citation>
    <scope>NUCLEOTIDE SEQUENCE</scope>
    <source>
        <strain evidence="8">ChiSjej5B23-15282</strain>
    </source>
</reference>
<keyword evidence="3 5" id="KW-0819">tRNA processing</keyword>
<comment type="catalytic activity">
    <reaction evidence="1 5">
        <text>uridine(55) in tRNA = pseudouridine(55) in tRNA</text>
        <dbReference type="Rhea" id="RHEA:42532"/>
        <dbReference type="Rhea" id="RHEA-COMP:10101"/>
        <dbReference type="Rhea" id="RHEA-COMP:10102"/>
        <dbReference type="ChEBI" id="CHEBI:65314"/>
        <dbReference type="ChEBI" id="CHEBI:65315"/>
        <dbReference type="EC" id="5.4.99.25"/>
    </reaction>
</comment>
<feature type="domain" description="Pseudouridine synthase II N-terminal" evidence="6">
    <location>
        <begin position="24"/>
        <end position="172"/>
    </location>
</feature>
<gene>
    <name evidence="5 8" type="primary">truB</name>
    <name evidence="8" type="ORF">H9981_07660</name>
</gene>
<dbReference type="HAMAP" id="MF_01080">
    <property type="entry name" value="TruB_bact"/>
    <property type="match status" value="1"/>
</dbReference>
<dbReference type="EC" id="5.4.99.25" evidence="5"/>
<feature type="domain" description="tRNA pseudouridylate synthase B C-terminal" evidence="7">
    <location>
        <begin position="173"/>
        <end position="231"/>
    </location>
</feature>
<dbReference type="GO" id="GO:0031119">
    <property type="term" value="P:tRNA pseudouridine synthesis"/>
    <property type="evidence" value="ECO:0007669"/>
    <property type="project" value="UniProtKB-UniRule"/>
</dbReference>